<gene>
    <name evidence="2" type="ORF">RRG08_038921</name>
</gene>
<dbReference type="InterPro" id="IPR016187">
    <property type="entry name" value="CTDL_fold"/>
</dbReference>
<dbReference type="CDD" id="cd00037">
    <property type="entry name" value="CLECT"/>
    <property type="match status" value="1"/>
</dbReference>
<dbReference type="InterPro" id="IPR050111">
    <property type="entry name" value="C-type_lectin/snaclec_domain"/>
</dbReference>
<dbReference type="SUPFAM" id="SSF56436">
    <property type="entry name" value="C-type lectin-like"/>
    <property type="match status" value="1"/>
</dbReference>
<name>A0AAE0Y6R3_9GAST</name>
<dbReference type="Gene3D" id="3.10.100.10">
    <property type="entry name" value="Mannose-Binding Protein A, subunit A"/>
    <property type="match status" value="1"/>
</dbReference>
<evidence type="ECO:0000259" key="1">
    <source>
        <dbReference type="PROSITE" id="PS50041"/>
    </source>
</evidence>
<evidence type="ECO:0000313" key="2">
    <source>
        <dbReference type="EMBL" id="KAK3734896.1"/>
    </source>
</evidence>
<evidence type="ECO:0000313" key="3">
    <source>
        <dbReference type="Proteomes" id="UP001283361"/>
    </source>
</evidence>
<reference evidence="2" key="1">
    <citation type="journal article" date="2023" name="G3 (Bethesda)">
        <title>A reference genome for the long-term kleptoplast-retaining sea slug Elysia crispata morphotype clarki.</title>
        <authorList>
            <person name="Eastman K.E."/>
            <person name="Pendleton A.L."/>
            <person name="Shaikh M.A."/>
            <person name="Suttiyut T."/>
            <person name="Ogas R."/>
            <person name="Tomko P."/>
            <person name="Gavelis G."/>
            <person name="Widhalm J.R."/>
            <person name="Wisecaver J.H."/>
        </authorList>
    </citation>
    <scope>NUCLEOTIDE SEQUENCE</scope>
    <source>
        <strain evidence="2">ECLA1</strain>
    </source>
</reference>
<dbReference type="AlphaFoldDB" id="A0AAE0Y6R3"/>
<proteinExistence type="predicted"/>
<accession>A0AAE0Y6R3</accession>
<dbReference type="Pfam" id="PF00059">
    <property type="entry name" value="Lectin_C"/>
    <property type="match status" value="1"/>
</dbReference>
<dbReference type="PROSITE" id="PS50041">
    <property type="entry name" value="C_TYPE_LECTIN_2"/>
    <property type="match status" value="1"/>
</dbReference>
<sequence length="425" mass="46683">MVYTQAFSKEPEDPRLKAIKVNYVLSTNDPLKYTCNIIQDLTGFVNITKIEVSTDALVDSDDVFDLLAAVQVNPVGLRLHNYLDEDISVVGTIHGNVNGYVDDRESHIDLTWKNLDGGNCLTYKCSVTGINSDGSIETLEREKKVKTVDESSCNKKVTITKIIRGLIPKVEECCRLANAVEAYEQDLETAVSTTDADLSAISADVQANANRVSQLLVTAESNAQKLTVAQAHSTDINALIQGITNLLSDSDRSLQLRDNKLQMFEDELCNLNHRIAITEQFDSIKAKFYVSEPFEGRVYALTKNFEPFAPIESANADCINFGGYLAEVDNAAEITFVSTFSAANGSNYPFIGGTDQETEGSFIWINSRRPLPTGLWVSGQPNNFGFSGEDCLVLSSVGFIDMGCSRNTKYICEIPLPISSCNVKE</sequence>
<dbReference type="InterPro" id="IPR001304">
    <property type="entry name" value="C-type_lectin-like"/>
</dbReference>
<dbReference type="Proteomes" id="UP001283361">
    <property type="component" value="Unassembled WGS sequence"/>
</dbReference>
<dbReference type="PANTHER" id="PTHR22803">
    <property type="entry name" value="MANNOSE, PHOSPHOLIPASE, LECTIN RECEPTOR RELATED"/>
    <property type="match status" value="1"/>
</dbReference>
<dbReference type="InterPro" id="IPR016186">
    <property type="entry name" value="C-type_lectin-like/link_sf"/>
</dbReference>
<organism evidence="2 3">
    <name type="scientific">Elysia crispata</name>
    <name type="common">lettuce slug</name>
    <dbReference type="NCBI Taxonomy" id="231223"/>
    <lineage>
        <taxon>Eukaryota</taxon>
        <taxon>Metazoa</taxon>
        <taxon>Spiralia</taxon>
        <taxon>Lophotrochozoa</taxon>
        <taxon>Mollusca</taxon>
        <taxon>Gastropoda</taxon>
        <taxon>Heterobranchia</taxon>
        <taxon>Euthyneura</taxon>
        <taxon>Panpulmonata</taxon>
        <taxon>Sacoglossa</taxon>
        <taxon>Placobranchoidea</taxon>
        <taxon>Plakobranchidae</taxon>
        <taxon>Elysia</taxon>
    </lineage>
</organism>
<dbReference type="EMBL" id="JAWDGP010006834">
    <property type="protein sequence ID" value="KAK3734896.1"/>
    <property type="molecule type" value="Genomic_DNA"/>
</dbReference>
<comment type="caution">
    <text evidence="2">The sequence shown here is derived from an EMBL/GenBank/DDBJ whole genome shotgun (WGS) entry which is preliminary data.</text>
</comment>
<keyword evidence="3" id="KW-1185">Reference proteome</keyword>
<protein>
    <recommendedName>
        <fullName evidence="1">C-type lectin domain-containing protein</fullName>
    </recommendedName>
</protein>
<dbReference type="SMART" id="SM00034">
    <property type="entry name" value="CLECT"/>
    <property type="match status" value="1"/>
</dbReference>
<feature type="domain" description="C-type lectin" evidence="1">
    <location>
        <begin position="294"/>
        <end position="413"/>
    </location>
</feature>